<keyword evidence="5" id="KW-0812">Transmembrane</keyword>
<evidence type="ECO:0000256" key="9">
    <source>
        <dbReference type="ARBA" id="ARBA00023136"/>
    </source>
</evidence>
<feature type="signal peptide" evidence="12">
    <location>
        <begin position="1"/>
        <end position="36"/>
    </location>
</feature>
<dbReference type="Pfam" id="PF00593">
    <property type="entry name" value="TonB_dep_Rec_b-barrel"/>
    <property type="match status" value="1"/>
</dbReference>
<dbReference type="InterPro" id="IPR000531">
    <property type="entry name" value="Beta-barrel_TonB"/>
</dbReference>
<dbReference type="GO" id="GO:0006826">
    <property type="term" value="P:iron ion transport"/>
    <property type="evidence" value="ECO:0007669"/>
    <property type="project" value="UniProtKB-KW"/>
</dbReference>
<keyword evidence="3" id="KW-1134">Transmembrane beta strand</keyword>
<dbReference type="PROSITE" id="PS51257">
    <property type="entry name" value="PROKAR_LIPOPROTEIN"/>
    <property type="match status" value="1"/>
</dbReference>
<evidence type="ECO:0000313" key="15">
    <source>
        <dbReference type="EMBL" id="QGM97779.1"/>
    </source>
</evidence>
<gene>
    <name evidence="15" type="ORF">F7D14_10060</name>
</gene>
<keyword evidence="10" id="KW-0998">Cell outer membrane</keyword>
<dbReference type="InterPro" id="IPR036942">
    <property type="entry name" value="Beta-barrel_TonB_sf"/>
</dbReference>
<evidence type="ECO:0000256" key="2">
    <source>
        <dbReference type="ARBA" id="ARBA00022448"/>
    </source>
</evidence>
<organism evidence="15 16">
    <name type="scientific">Methylocystis parvus</name>
    <dbReference type="NCBI Taxonomy" id="134"/>
    <lineage>
        <taxon>Bacteria</taxon>
        <taxon>Pseudomonadati</taxon>
        <taxon>Pseudomonadota</taxon>
        <taxon>Alphaproteobacteria</taxon>
        <taxon>Hyphomicrobiales</taxon>
        <taxon>Methylocystaceae</taxon>
        <taxon>Methylocystis</taxon>
    </lineage>
</organism>
<dbReference type="PANTHER" id="PTHR32552:SF81">
    <property type="entry name" value="TONB-DEPENDENT OUTER MEMBRANE RECEPTOR"/>
    <property type="match status" value="1"/>
</dbReference>
<evidence type="ECO:0000313" key="16">
    <source>
        <dbReference type="Proteomes" id="UP000422569"/>
    </source>
</evidence>
<dbReference type="InterPro" id="IPR039426">
    <property type="entry name" value="TonB-dep_rcpt-like"/>
</dbReference>
<dbReference type="KEGG" id="mpar:F7D14_10060"/>
<dbReference type="RefSeq" id="WP_081495548.1">
    <property type="nucleotide sequence ID" value="NZ_CP044331.1"/>
</dbReference>
<accession>A0A6B8M817</accession>
<keyword evidence="7" id="KW-0406">Ion transport</keyword>
<keyword evidence="16" id="KW-1185">Reference proteome</keyword>
<dbReference type="SUPFAM" id="SSF56935">
    <property type="entry name" value="Porins"/>
    <property type="match status" value="1"/>
</dbReference>
<evidence type="ECO:0000259" key="13">
    <source>
        <dbReference type="Pfam" id="PF00593"/>
    </source>
</evidence>
<keyword evidence="4" id="KW-0410">Iron transport</keyword>
<reference evidence="15 16" key="1">
    <citation type="submission" date="2019-09" db="EMBL/GenBank/DDBJ databases">
        <title>Isolation and complete genome sequencing of Methylocystis species.</title>
        <authorList>
            <person name="Rumah B.L."/>
            <person name="Stead C.E."/>
            <person name="Stevens B.C."/>
            <person name="Minton N.P."/>
            <person name="Grosse-Honebrink A."/>
            <person name="Zhang Y."/>
        </authorList>
    </citation>
    <scope>NUCLEOTIDE SEQUENCE [LARGE SCALE GENOMIC DNA]</scope>
    <source>
        <strain evidence="15 16">BRCS2</strain>
    </source>
</reference>
<evidence type="ECO:0000256" key="1">
    <source>
        <dbReference type="ARBA" id="ARBA00004571"/>
    </source>
</evidence>
<feature type="chain" id="PRO_5025547343" evidence="12">
    <location>
        <begin position="37"/>
        <end position="823"/>
    </location>
</feature>
<keyword evidence="9 11" id="KW-0472">Membrane</keyword>
<protein>
    <submittedName>
        <fullName evidence="15">TonB-dependent receptor</fullName>
    </submittedName>
</protein>
<comment type="subcellular location">
    <subcellularLocation>
        <location evidence="1">Cell outer membrane</location>
        <topology evidence="1">Multi-pass membrane protein</topology>
    </subcellularLocation>
</comment>
<dbReference type="Proteomes" id="UP000422569">
    <property type="component" value="Chromosome"/>
</dbReference>
<dbReference type="PANTHER" id="PTHR32552">
    <property type="entry name" value="FERRICHROME IRON RECEPTOR-RELATED"/>
    <property type="match status" value="1"/>
</dbReference>
<evidence type="ECO:0000256" key="8">
    <source>
        <dbReference type="ARBA" id="ARBA00023077"/>
    </source>
</evidence>
<evidence type="ECO:0000256" key="11">
    <source>
        <dbReference type="RuleBase" id="RU003357"/>
    </source>
</evidence>
<dbReference type="AlphaFoldDB" id="A0A6B8M817"/>
<sequence length="823" mass="91174">MRSNAFAFRRNLLTSVGLAPLALAGFATTISTGACAEDAQVEEVKVTARQREEKAQDVPLPVSVVGAKTQERERLERLQDFAQKVPNFVPSITNPRTSAMSIRGISGISGGADGSESAVGLIVDNVFYTHVGFQWADFVDLQSLEVARGPQGTLLGKNTTVGAVVIRTQLPSFARSATSETTFGAYNRVTQKLNVTGPIIDDKLAYRVTLFYDRGNGWINNQFNSQQLLDNNRWGVRGQLYYVGDNFTDRLIFDRLRSDEYNNYSGVTGDSFPFWANGARATTYAQLLASRLRRPILTFSPYEPYSTRLGKLDQRTTGVSNEVNYTIGENTLTAVSAWREFILHPNNSTGNQLTDIASNAYDVYVDQYSHETRLASPQGGEFEWTIGNYNLYETIWSYNHVDYGSQANQWFQNNFNANPYNLWGLSYRNDGKARTFSTAAFGQATWHIDEQWALTAGLRDTYEIREGSDFGWIQGLSNANQIAAVRTATGGTTYFDTGGQQKTVNSISGLLNPSYRFNENVMAYGSVARGEKSGAINTQALPILNSGGVFQAWQPVITKPEVSWDYEFGLKTNWFDNKLVVNVNGYWNDIYNFQSVLVNTDYTDVSGVPIRKNYLGNIGHVRLRGFEFDGRWSPIDRLWLTFSGAYTNAMYVDYAKAAPPTEFLWPAASNVGGVSAPLYMSLSGHSITGGVSGNNPVSPFSFNVGYNHEYPLGSLFRDAGYAGPVTLFSYANAAWRSRSQLSNPLSVYPLFMPSYAILNAGVGLKTDDDVYSFNLWVRNMLDERIIIAQTIGTASGNAPNGSTVTFDAYNPRTFGATLRVKLY</sequence>
<dbReference type="Pfam" id="PF07715">
    <property type="entry name" value="Plug"/>
    <property type="match status" value="1"/>
</dbReference>
<feature type="domain" description="TonB-dependent receptor plug" evidence="14">
    <location>
        <begin position="55"/>
        <end position="162"/>
    </location>
</feature>
<keyword evidence="8 11" id="KW-0798">TonB box</keyword>
<evidence type="ECO:0000256" key="10">
    <source>
        <dbReference type="ARBA" id="ARBA00023237"/>
    </source>
</evidence>
<evidence type="ECO:0000256" key="7">
    <source>
        <dbReference type="ARBA" id="ARBA00023065"/>
    </source>
</evidence>
<evidence type="ECO:0000256" key="6">
    <source>
        <dbReference type="ARBA" id="ARBA00023004"/>
    </source>
</evidence>
<dbReference type="Gene3D" id="2.40.170.20">
    <property type="entry name" value="TonB-dependent receptor, beta-barrel domain"/>
    <property type="match status" value="1"/>
</dbReference>
<dbReference type="GO" id="GO:0009279">
    <property type="term" value="C:cell outer membrane"/>
    <property type="evidence" value="ECO:0007669"/>
    <property type="project" value="UniProtKB-SubCell"/>
</dbReference>
<dbReference type="InterPro" id="IPR012910">
    <property type="entry name" value="Plug_dom"/>
</dbReference>
<keyword evidence="15" id="KW-0675">Receptor</keyword>
<keyword evidence="12" id="KW-0732">Signal</keyword>
<comment type="similarity">
    <text evidence="11">Belongs to the TonB-dependent receptor family.</text>
</comment>
<evidence type="ECO:0000256" key="3">
    <source>
        <dbReference type="ARBA" id="ARBA00022452"/>
    </source>
</evidence>
<feature type="domain" description="TonB-dependent receptor-like beta-barrel" evidence="13">
    <location>
        <begin position="297"/>
        <end position="779"/>
    </location>
</feature>
<name>A0A6B8M817_9HYPH</name>
<evidence type="ECO:0000256" key="5">
    <source>
        <dbReference type="ARBA" id="ARBA00022692"/>
    </source>
</evidence>
<evidence type="ECO:0000256" key="12">
    <source>
        <dbReference type="SAM" id="SignalP"/>
    </source>
</evidence>
<dbReference type="EMBL" id="CP044331">
    <property type="protein sequence ID" value="QGM97779.1"/>
    <property type="molecule type" value="Genomic_DNA"/>
</dbReference>
<proteinExistence type="inferred from homology"/>
<keyword evidence="6" id="KW-0408">Iron</keyword>
<evidence type="ECO:0000259" key="14">
    <source>
        <dbReference type="Pfam" id="PF07715"/>
    </source>
</evidence>
<keyword evidence="2" id="KW-0813">Transport</keyword>
<evidence type="ECO:0000256" key="4">
    <source>
        <dbReference type="ARBA" id="ARBA00022496"/>
    </source>
</evidence>